<dbReference type="PROSITE" id="PS50102">
    <property type="entry name" value="RRM"/>
    <property type="match status" value="2"/>
</dbReference>
<dbReference type="SUPFAM" id="SSF54928">
    <property type="entry name" value="RNA-binding domain, RBD"/>
    <property type="match status" value="2"/>
</dbReference>
<evidence type="ECO:0000256" key="1">
    <source>
        <dbReference type="ARBA" id="ARBA00022884"/>
    </source>
</evidence>
<evidence type="ECO:0000313" key="5">
    <source>
        <dbReference type="EMBL" id="KAK9820477.1"/>
    </source>
</evidence>
<proteinExistence type="predicted"/>
<keyword evidence="6" id="KW-1185">Reference proteome</keyword>
<dbReference type="AlphaFoldDB" id="A0AAW1QGE5"/>
<gene>
    <name evidence="5" type="ORF">WJX72_010755</name>
</gene>
<dbReference type="Proteomes" id="UP001489004">
    <property type="component" value="Unassembled WGS sequence"/>
</dbReference>
<dbReference type="InterPro" id="IPR034361">
    <property type="entry name" value="PHIP1_RRM1"/>
</dbReference>
<organism evidence="5 6">
    <name type="scientific">[Myrmecia] bisecta</name>
    <dbReference type="NCBI Taxonomy" id="41462"/>
    <lineage>
        <taxon>Eukaryota</taxon>
        <taxon>Viridiplantae</taxon>
        <taxon>Chlorophyta</taxon>
        <taxon>core chlorophytes</taxon>
        <taxon>Trebouxiophyceae</taxon>
        <taxon>Trebouxiales</taxon>
        <taxon>Trebouxiaceae</taxon>
        <taxon>Myrmecia</taxon>
    </lineage>
</organism>
<dbReference type="PANTHER" id="PTHR23236:SF11">
    <property type="entry name" value="EUKARYOTIC TRANSLATION INITIATION FACTOR 4H"/>
    <property type="match status" value="1"/>
</dbReference>
<sequence length="378" mass="40545">MQRGKRKSPFIGKTEPLSSAAQPILYSRYNDLSDILLVPQATATQAQQPDAGSELSKKKQKQQKGVVAATKVVSGPSNAEEAKVIRQALGIDPAKPDSTKAPQTFAFGFSLASTSGVDEAAATAADEENRAAGTAEEGGEAAEAGQPASASAAPAGPDGQATTIDLDSADPATRARLQRIMGVEAPAGLERRVFVGGMPFSYEEEDIREYWSYCGEIEDLDIMRFPDTGRFKGIAFITFATVEGYQAALECDGEMLDSTRLKVEKCISAGRKEGRAARKQAEKERPVHAMPAPKTPGYHVAYVGNIAFEAIAKDLEAVFEDCKVTLVRLHTDRDTGKSKGYAHVHFADEESLDRAIEFSGAELMGRAIKIGYAQPKRP</sequence>
<dbReference type="CDD" id="cd12271">
    <property type="entry name" value="RRM1_PHIP1"/>
    <property type="match status" value="1"/>
</dbReference>
<feature type="compositionally biased region" description="Low complexity" evidence="3">
    <location>
        <begin position="131"/>
        <end position="161"/>
    </location>
</feature>
<evidence type="ECO:0000256" key="3">
    <source>
        <dbReference type="SAM" id="MobiDB-lite"/>
    </source>
</evidence>
<comment type="caution">
    <text evidence="5">The sequence shown here is derived from an EMBL/GenBank/DDBJ whole genome shotgun (WGS) entry which is preliminary data.</text>
</comment>
<protein>
    <recommendedName>
        <fullName evidence="4">RRM domain-containing protein</fullName>
    </recommendedName>
</protein>
<feature type="compositionally biased region" description="Low complexity" evidence="3">
    <location>
        <begin position="42"/>
        <end position="51"/>
    </location>
</feature>
<dbReference type="GO" id="GO:0003723">
    <property type="term" value="F:RNA binding"/>
    <property type="evidence" value="ECO:0007669"/>
    <property type="project" value="UniProtKB-UniRule"/>
</dbReference>
<dbReference type="SMART" id="SM00360">
    <property type="entry name" value="RRM"/>
    <property type="match status" value="2"/>
</dbReference>
<dbReference type="InterPro" id="IPR035979">
    <property type="entry name" value="RBD_domain_sf"/>
</dbReference>
<dbReference type="InterPro" id="IPR012677">
    <property type="entry name" value="Nucleotide-bd_a/b_plait_sf"/>
</dbReference>
<dbReference type="EMBL" id="JALJOR010000003">
    <property type="protein sequence ID" value="KAK9820477.1"/>
    <property type="molecule type" value="Genomic_DNA"/>
</dbReference>
<feature type="domain" description="RRM" evidence="4">
    <location>
        <begin position="191"/>
        <end position="268"/>
    </location>
</feature>
<accession>A0AAW1QGE5</accession>
<dbReference type="PANTHER" id="PTHR23236">
    <property type="entry name" value="EUKARYOTIC TRANSLATION INITIATION FACTOR 4B/4H"/>
    <property type="match status" value="1"/>
</dbReference>
<feature type="region of interest" description="Disordered" evidence="3">
    <location>
        <begin position="119"/>
        <end position="169"/>
    </location>
</feature>
<evidence type="ECO:0000259" key="4">
    <source>
        <dbReference type="PROSITE" id="PS50102"/>
    </source>
</evidence>
<reference evidence="5 6" key="1">
    <citation type="journal article" date="2024" name="Nat. Commun.">
        <title>Phylogenomics reveals the evolutionary origins of lichenization in chlorophyte algae.</title>
        <authorList>
            <person name="Puginier C."/>
            <person name="Libourel C."/>
            <person name="Otte J."/>
            <person name="Skaloud P."/>
            <person name="Haon M."/>
            <person name="Grisel S."/>
            <person name="Petersen M."/>
            <person name="Berrin J.G."/>
            <person name="Delaux P.M."/>
            <person name="Dal Grande F."/>
            <person name="Keller J."/>
        </authorList>
    </citation>
    <scope>NUCLEOTIDE SEQUENCE [LARGE SCALE GENOMIC DNA]</scope>
    <source>
        <strain evidence="5 6">SAG 2043</strain>
    </source>
</reference>
<dbReference type="Gene3D" id="3.30.70.330">
    <property type="match status" value="2"/>
</dbReference>
<dbReference type="Pfam" id="PF00076">
    <property type="entry name" value="RRM_1"/>
    <property type="match status" value="2"/>
</dbReference>
<evidence type="ECO:0000256" key="2">
    <source>
        <dbReference type="PROSITE-ProRule" id="PRU00176"/>
    </source>
</evidence>
<evidence type="ECO:0000313" key="6">
    <source>
        <dbReference type="Proteomes" id="UP001489004"/>
    </source>
</evidence>
<feature type="domain" description="RRM" evidence="4">
    <location>
        <begin position="299"/>
        <end position="375"/>
    </location>
</feature>
<keyword evidence="1 2" id="KW-0694">RNA-binding</keyword>
<feature type="region of interest" description="Disordered" evidence="3">
    <location>
        <begin position="42"/>
        <end position="79"/>
    </location>
</feature>
<dbReference type="InterPro" id="IPR000504">
    <property type="entry name" value="RRM_dom"/>
</dbReference>
<name>A0AAW1QGE5_9CHLO</name>